<reference evidence="2 3" key="1">
    <citation type="submission" date="2016-07" db="EMBL/GenBank/DDBJ databases">
        <title>Characterization of isolates of Eisenbergiella tayi derived from blood cultures, using whole genome sequencing.</title>
        <authorList>
            <person name="Burdz T."/>
            <person name="Wiebe D."/>
            <person name="Huynh C."/>
            <person name="Bernard K."/>
        </authorList>
    </citation>
    <scope>NUCLEOTIDE SEQUENCE [LARGE SCALE GENOMIC DNA]</scope>
    <source>
        <strain evidence="2 3">NML 120489</strain>
    </source>
</reference>
<evidence type="ECO:0000313" key="3">
    <source>
        <dbReference type="Proteomes" id="UP000095003"/>
    </source>
</evidence>
<dbReference type="EMBL" id="MCGI01000005">
    <property type="protein sequence ID" value="ODM09253.1"/>
    <property type="molecule type" value="Genomic_DNA"/>
</dbReference>
<dbReference type="Pfam" id="PF04471">
    <property type="entry name" value="Mrr_cat"/>
    <property type="match status" value="1"/>
</dbReference>
<proteinExistence type="predicted"/>
<protein>
    <recommendedName>
        <fullName evidence="1">Restriction endonuclease type IV Mrr domain-containing protein</fullName>
    </recommendedName>
</protein>
<feature type="domain" description="Restriction endonuclease type IV Mrr" evidence="1">
    <location>
        <begin position="442"/>
        <end position="548"/>
    </location>
</feature>
<accession>A0A1E3AKM8</accession>
<sequence>MAKNEIQVQKSEWRKKSWSIPGLLGGKQEYFSLVKQLVKLVGAEQVTDMDVSPVLKGVTAPRLWREYAPFLKGVGLVGNNAGVLYLTESGIAFKNDLTPQHLANIMQSRFRLFGETLEILAVEPGTVQEINARLCERYKLNWGDCSNTRKRMDWLEILELIEDVGNRKWRATERGDEILKTWHLATPALLESFETIMKEISVSLPPFEIKVLLQRLFETPELHRERSTYNIWVPSPNRIDNLRVITQFTLERISKIELFQFVEKEFNLKTSSAESMLPFLKASGLIEEVGRNTYIATSAAKAWCETGDDLDFIRILHAHMRFVGEMIKTAENDIVRNDIYAQAREYGLNTEKARWIAGFLLEAGLLEEPHYLHLKATPLGNCFVRDLPLIDESIYKEKQETDAVAAMIDSDDFHADETEQLFNRLHAAAIDPMAEGKGAGVALEERIADIFRFMGFEAKRVGGSGDTDVIVRWKDDNGESIIGIIDGKSKSGGTVSHSDISDVAIETHKEKNNADFVAIVGPGFSGDTIRNHARKKGFALIIDTELIEIARMSSELGLSLQELSLIFEVPEGLSRLAELISAKQREMDVITLVVSAFNKEQELLGGLSARDMYLLLRATDISPSLEELISVFETLSQKEIGMLSPMKKAPFAENTIYELKSERGVVNRLRALASAIEKGTK</sequence>
<evidence type="ECO:0000313" key="2">
    <source>
        <dbReference type="EMBL" id="ODM09253.1"/>
    </source>
</evidence>
<dbReference type="RefSeq" id="WP_009254725.1">
    <property type="nucleotide sequence ID" value="NZ_CABMHK010000018.1"/>
</dbReference>
<comment type="caution">
    <text evidence="2">The sequence shown here is derived from an EMBL/GenBank/DDBJ whole genome shotgun (WGS) entry which is preliminary data.</text>
</comment>
<organism evidence="2 3">
    <name type="scientific">Eisenbergiella tayi</name>
    <dbReference type="NCBI Taxonomy" id="1432052"/>
    <lineage>
        <taxon>Bacteria</taxon>
        <taxon>Bacillati</taxon>
        <taxon>Bacillota</taxon>
        <taxon>Clostridia</taxon>
        <taxon>Lachnospirales</taxon>
        <taxon>Lachnospiraceae</taxon>
        <taxon>Eisenbergiella</taxon>
    </lineage>
</organism>
<dbReference type="AlphaFoldDB" id="A0A1E3AKM8"/>
<name>A0A1E3AKM8_9FIRM</name>
<dbReference type="Proteomes" id="UP000095003">
    <property type="component" value="Unassembled WGS sequence"/>
</dbReference>
<gene>
    <name evidence="2" type="ORF">BEH84_05003</name>
</gene>
<evidence type="ECO:0000259" key="1">
    <source>
        <dbReference type="Pfam" id="PF04471"/>
    </source>
</evidence>
<dbReference type="InterPro" id="IPR007560">
    <property type="entry name" value="Restrct_endonuc_IV_Mrr"/>
</dbReference>
<dbReference type="GeneID" id="29727719"/>